<dbReference type="InterPro" id="IPR002539">
    <property type="entry name" value="MaoC-like_dom"/>
</dbReference>
<dbReference type="PANTHER" id="PTHR42993">
    <property type="entry name" value="MAOC-LIKE DEHYDRATASE DOMAIN-CONTAINING PROTEIN"/>
    <property type="match status" value="1"/>
</dbReference>
<protein>
    <submittedName>
        <fullName evidence="3">MaoC family dehydratase</fullName>
    </submittedName>
</protein>
<evidence type="ECO:0000313" key="3">
    <source>
        <dbReference type="EMBL" id="MFD1246797.1"/>
    </source>
</evidence>
<dbReference type="RefSeq" id="WP_367917725.1">
    <property type="nucleotide sequence ID" value="NZ_BAABAC010000005.1"/>
</dbReference>
<keyword evidence="4" id="KW-1185">Reference proteome</keyword>
<evidence type="ECO:0000256" key="1">
    <source>
        <dbReference type="ARBA" id="ARBA00005254"/>
    </source>
</evidence>
<proteinExistence type="inferred from homology"/>
<organism evidence="3 4">
    <name type="scientific">Nocardioides ginsengisoli</name>
    <dbReference type="NCBI Taxonomy" id="363868"/>
    <lineage>
        <taxon>Bacteria</taxon>
        <taxon>Bacillati</taxon>
        <taxon>Actinomycetota</taxon>
        <taxon>Actinomycetes</taxon>
        <taxon>Propionibacteriales</taxon>
        <taxon>Nocardioidaceae</taxon>
        <taxon>Nocardioides</taxon>
    </lineage>
</organism>
<dbReference type="Proteomes" id="UP001597229">
    <property type="component" value="Unassembled WGS sequence"/>
</dbReference>
<dbReference type="InterPro" id="IPR029069">
    <property type="entry name" value="HotDog_dom_sf"/>
</dbReference>
<sequence>MSVRRFADIASLAEAIGEQVGHSSWHEVDQARVDAFAAATGDRQWIHVDERRAAEGPFGGTIAHGFLTLSLVPMLQWEVFDIEGTAMQVNYGAEKLRFPAPVRVGSKVRAGFELLSLEAAAGGHRLTVRGTVEAEGVVKPVCIVDMVTYLVAV</sequence>
<dbReference type="SUPFAM" id="SSF54637">
    <property type="entry name" value="Thioesterase/thiol ester dehydrase-isomerase"/>
    <property type="match status" value="1"/>
</dbReference>
<gene>
    <name evidence="3" type="ORF">ACFQ3F_03250</name>
</gene>
<dbReference type="EMBL" id="JBHTLX010000005">
    <property type="protein sequence ID" value="MFD1246797.1"/>
    <property type="molecule type" value="Genomic_DNA"/>
</dbReference>
<dbReference type="InterPro" id="IPR039375">
    <property type="entry name" value="NodN-like"/>
</dbReference>
<feature type="domain" description="MaoC-like" evidence="2">
    <location>
        <begin position="13"/>
        <end position="116"/>
    </location>
</feature>
<evidence type="ECO:0000313" key="4">
    <source>
        <dbReference type="Proteomes" id="UP001597229"/>
    </source>
</evidence>
<accession>A0ABW3VWK9</accession>
<dbReference type="CDD" id="cd03450">
    <property type="entry name" value="NodN"/>
    <property type="match status" value="1"/>
</dbReference>
<comment type="caution">
    <text evidence="3">The sequence shown here is derived from an EMBL/GenBank/DDBJ whole genome shotgun (WGS) entry which is preliminary data.</text>
</comment>
<name>A0ABW3VWK9_9ACTN</name>
<evidence type="ECO:0000259" key="2">
    <source>
        <dbReference type="Pfam" id="PF01575"/>
    </source>
</evidence>
<reference evidence="4" key="1">
    <citation type="journal article" date="2019" name="Int. J. Syst. Evol. Microbiol.">
        <title>The Global Catalogue of Microorganisms (GCM) 10K type strain sequencing project: providing services to taxonomists for standard genome sequencing and annotation.</title>
        <authorList>
            <consortium name="The Broad Institute Genomics Platform"/>
            <consortium name="The Broad Institute Genome Sequencing Center for Infectious Disease"/>
            <person name="Wu L."/>
            <person name="Ma J."/>
        </authorList>
    </citation>
    <scope>NUCLEOTIDE SEQUENCE [LARGE SCALE GENOMIC DNA]</scope>
    <source>
        <strain evidence="4">CCUG 52478</strain>
    </source>
</reference>
<dbReference type="PANTHER" id="PTHR42993:SF1">
    <property type="entry name" value="MAOC-LIKE DEHYDRATASE DOMAIN-CONTAINING PROTEIN"/>
    <property type="match status" value="1"/>
</dbReference>
<dbReference type="Pfam" id="PF01575">
    <property type="entry name" value="MaoC_dehydratas"/>
    <property type="match status" value="1"/>
</dbReference>
<dbReference type="Gene3D" id="3.10.129.10">
    <property type="entry name" value="Hotdog Thioesterase"/>
    <property type="match status" value="1"/>
</dbReference>
<comment type="similarity">
    <text evidence="1">Belongs to the enoyl-CoA hydratase/isomerase family.</text>
</comment>